<dbReference type="GO" id="GO:0004803">
    <property type="term" value="F:transposase activity"/>
    <property type="evidence" value="ECO:0007669"/>
    <property type="project" value="InterPro"/>
</dbReference>
<evidence type="ECO:0000259" key="1">
    <source>
        <dbReference type="Pfam" id="PF01548"/>
    </source>
</evidence>
<evidence type="ECO:0000313" key="3">
    <source>
        <dbReference type="Proteomes" id="UP000249185"/>
    </source>
</evidence>
<organism evidence="2 3">
    <name type="scientific">Rhodovulum sulfidophilum</name>
    <name type="common">Rhodobacter sulfidophilus</name>
    <dbReference type="NCBI Taxonomy" id="35806"/>
    <lineage>
        <taxon>Bacteria</taxon>
        <taxon>Pseudomonadati</taxon>
        <taxon>Pseudomonadota</taxon>
        <taxon>Alphaproteobacteria</taxon>
        <taxon>Rhodobacterales</taxon>
        <taxon>Paracoccaceae</taxon>
        <taxon>Rhodovulum</taxon>
    </lineage>
</organism>
<dbReference type="GO" id="GO:0006313">
    <property type="term" value="P:DNA transposition"/>
    <property type="evidence" value="ECO:0007669"/>
    <property type="project" value="InterPro"/>
</dbReference>
<dbReference type="EMBL" id="QFPW01000027">
    <property type="protein sequence ID" value="PZQ46288.1"/>
    <property type="molecule type" value="Genomic_DNA"/>
</dbReference>
<evidence type="ECO:0000313" key="2">
    <source>
        <dbReference type="EMBL" id="PZQ46288.1"/>
    </source>
</evidence>
<protein>
    <recommendedName>
        <fullName evidence="1">Transposase IS110-like N-terminal domain-containing protein</fullName>
    </recommendedName>
</protein>
<dbReference type="GO" id="GO:0003677">
    <property type="term" value="F:DNA binding"/>
    <property type="evidence" value="ECO:0007669"/>
    <property type="project" value="InterPro"/>
</dbReference>
<sequence>MSSICWNKISAPASYRGGGPPGLARITPIDAFEQVAELRRRDRHHAIGRCRPDDMAFLPAGIAPCAVPVEPASQGGKIIGEAHAFVGLDVHKATITVAVADAGREGEVRHVGTVENTPEAIAKLARRLGRLHGAVEFVYEAGSCGYNVQRQIAGLGFVCCVCAPSLTPRKPGDRIKNDRRDAVALARLLRAGELPCRPRADINQYMSDDTHYTIRIGKRHQSALFGRAVPRAGTRWSRTVACRRGRVTDDDR</sequence>
<dbReference type="AlphaFoldDB" id="A0A2W5N0X1"/>
<proteinExistence type="predicted"/>
<gene>
    <name evidence="2" type="ORF">DI556_20650</name>
</gene>
<comment type="caution">
    <text evidence="2">The sequence shown here is derived from an EMBL/GenBank/DDBJ whole genome shotgun (WGS) entry which is preliminary data.</text>
</comment>
<name>A0A2W5N0X1_RHOSU</name>
<reference evidence="2 3" key="1">
    <citation type="submission" date="2017-08" db="EMBL/GenBank/DDBJ databases">
        <title>Infants hospitalized years apart are colonized by the same room-sourced microbial strains.</title>
        <authorList>
            <person name="Brooks B."/>
            <person name="Olm M.R."/>
            <person name="Firek B.A."/>
            <person name="Baker R."/>
            <person name="Thomas B.C."/>
            <person name="Morowitz M.J."/>
            <person name="Banfield J.F."/>
        </authorList>
    </citation>
    <scope>NUCLEOTIDE SEQUENCE [LARGE SCALE GENOMIC DNA]</scope>
    <source>
        <strain evidence="2">S2_005_002_R2_34</strain>
    </source>
</reference>
<dbReference type="Pfam" id="PF01548">
    <property type="entry name" value="DEDD_Tnp_IS110"/>
    <property type="match status" value="1"/>
</dbReference>
<dbReference type="Proteomes" id="UP000249185">
    <property type="component" value="Unassembled WGS sequence"/>
</dbReference>
<accession>A0A2W5N0X1</accession>
<dbReference type="InterPro" id="IPR002525">
    <property type="entry name" value="Transp_IS110-like_N"/>
</dbReference>
<feature type="domain" description="Transposase IS110-like N-terminal" evidence="1">
    <location>
        <begin position="86"/>
        <end position="198"/>
    </location>
</feature>